<dbReference type="InterPro" id="IPR013325">
    <property type="entry name" value="RNA_pol_sigma_r2"/>
</dbReference>
<proteinExistence type="inferred from homology"/>
<evidence type="ECO:0000256" key="4">
    <source>
        <dbReference type="ARBA" id="ARBA00023163"/>
    </source>
</evidence>
<protein>
    <submittedName>
        <fullName evidence="7">RNA polymerase sigma-70 factor (ECF subfamily)</fullName>
    </submittedName>
</protein>
<keyword evidence="3" id="KW-0731">Sigma factor</keyword>
<dbReference type="InterPro" id="IPR013249">
    <property type="entry name" value="RNA_pol_sigma70_r4_t2"/>
</dbReference>
<evidence type="ECO:0000313" key="7">
    <source>
        <dbReference type="EMBL" id="TCV82782.1"/>
    </source>
</evidence>
<reference evidence="7 8" key="1">
    <citation type="submission" date="2019-03" db="EMBL/GenBank/DDBJ databases">
        <title>Systems level insights into methane cycling in arid and semi-arid ecosystems.</title>
        <authorList>
            <person name="Kalyuzhnaya M."/>
        </authorList>
    </citation>
    <scope>NUCLEOTIDE SEQUENCE [LARGE SCALE GENOMIC DNA]</scope>
    <source>
        <strain evidence="7 8">S-1</strain>
    </source>
</reference>
<dbReference type="SUPFAM" id="SSF88946">
    <property type="entry name" value="Sigma2 domain of RNA polymerase sigma factors"/>
    <property type="match status" value="1"/>
</dbReference>
<dbReference type="NCBIfam" id="TIGR02937">
    <property type="entry name" value="sigma70-ECF"/>
    <property type="match status" value="1"/>
</dbReference>
<keyword evidence="4" id="KW-0804">Transcription</keyword>
<dbReference type="PANTHER" id="PTHR43133:SF63">
    <property type="entry name" value="RNA POLYMERASE SIGMA FACTOR FECI-RELATED"/>
    <property type="match status" value="1"/>
</dbReference>
<evidence type="ECO:0000256" key="2">
    <source>
        <dbReference type="ARBA" id="ARBA00023015"/>
    </source>
</evidence>
<name>A0ABY2CP88_METMH</name>
<dbReference type="CDD" id="cd06171">
    <property type="entry name" value="Sigma70_r4"/>
    <property type="match status" value="1"/>
</dbReference>
<feature type="domain" description="RNA polymerase sigma factor 70 region 4 type 2" evidence="6">
    <location>
        <begin position="124"/>
        <end position="175"/>
    </location>
</feature>
<comment type="similarity">
    <text evidence="1">Belongs to the sigma-70 factor family. ECF subfamily.</text>
</comment>
<comment type="caution">
    <text evidence="7">The sequence shown here is derived from an EMBL/GenBank/DDBJ whole genome shotgun (WGS) entry which is preliminary data.</text>
</comment>
<organism evidence="7 8">
    <name type="scientific">Methylomonas methanica</name>
    <dbReference type="NCBI Taxonomy" id="421"/>
    <lineage>
        <taxon>Bacteria</taxon>
        <taxon>Pseudomonadati</taxon>
        <taxon>Pseudomonadota</taxon>
        <taxon>Gammaproteobacteria</taxon>
        <taxon>Methylococcales</taxon>
        <taxon>Methylococcaceae</taxon>
        <taxon>Methylomonas</taxon>
    </lineage>
</organism>
<evidence type="ECO:0000259" key="6">
    <source>
        <dbReference type="Pfam" id="PF08281"/>
    </source>
</evidence>
<dbReference type="InterPro" id="IPR007627">
    <property type="entry name" value="RNA_pol_sigma70_r2"/>
</dbReference>
<feature type="domain" description="RNA polymerase sigma-70 region 2" evidence="5">
    <location>
        <begin position="27"/>
        <end position="90"/>
    </location>
</feature>
<dbReference type="InterPro" id="IPR036388">
    <property type="entry name" value="WH-like_DNA-bd_sf"/>
</dbReference>
<sequence>MILAPAFDSKLTASGKSHNMNLDINSLYRLHCKELLHHLLRIVKCQETAEDLVQESYLILARTANATAIEHPRSFLYRTASNLALDHLRHDKIVERHQEAAIHMDEPEQPGVESEIASQQCRTLLYQTIAELPPRCRDAFILHKIRGLSYREVANVLDISESAVEKHIVKGLVHCRQQRAQLAIAFLPTPNCWQSDYYRAAG</sequence>
<keyword evidence="8" id="KW-1185">Reference proteome</keyword>
<evidence type="ECO:0000256" key="3">
    <source>
        <dbReference type="ARBA" id="ARBA00023082"/>
    </source>
</evidence>
<keyword evidence="2" id="KW-0805">Transcription regulation</keyword>
<dbReference type="InterPro" id="IPR039425">
    <property type="entry name" value="RNA_pol_sigma-70-like"/>
</dbReference>
<dbReference type="Pfam" id="PF08281">
    <property type="entry name" value="Sigma70_r4_2"/>
    <property type="match status" value="1"/>
</dbReference>
<accession>A0ABY2CP88</accession>
<dbReference type="InterPro" id="IPR014284">
    <property type="entry name" value="RNA_pol_sigma-70_dom"/>
</dbReference>
<dbReference type="InterPro" id="IPR013324">
    <property type="entry name" value="RNA_pol_sigma_r3/r4-like"/>
</dbReference>
<dbReference type="EMBL" id="SMCN01000011">
    <property type="protein sequence ID" value="TCV82782.1"/>
    <property type="molecule type" value="Genomic_DNA"/>
</dbReference>
<dbReference type="Gene3D" id="1.10.1740.10">
    <property type="match status" value="1"/>
</dbReference>
<dbReference type="SUPFAM" id="SSF88659">
    <property type="entry name" value="Sigma3 and sigma4 domains of RNA polymerase sigma factors"/>
    <property type="match status" value="1"/>
</dbReference>
<dbReference type="PANTHER" id="PTHR43133">
    <property type="entry name" value="RNA POLYMERASE ECF-TYPE SIGMA FACTO"/>
    <property type="match status" value="1"/>
</dbReference>
<dbReference type="Proteomes" id="UP000295649">
    <property type="component" value="Unassembled WGS sequence"/>
</dbReference>
<evidence type="ECO:0000259" key="5">
    <source>
        <dbReference type="Pfam" id="PF04542"/>
    </source>
</evidence>
<gene>
    <name evidence="7" type="ORF">EDE11_11137</name>
</gene>
<dbReference type="Gene3D" id="1.10.10.10">
    <property type="entry name" value="Winged helix-like DNA-binding domain superfamily/Winged helix DNA-binding domain"/>
    <property type="match status" value="1"/>
</dbReference>
<evidence type="ECO:0000313" key="8">
    <source>
        <dbReference type="Proteomes" id="UP000295649"/>
    </source>
</evidence>
<evidence type="ECO:0000256" key="1">
    <source>
        <dbReference type="ARBA" id="ARBA00010641"/>
    </source>
</evidence>
<dbReference type="Pfam" id="PF04542">
    <property type="entry name" value="Sigma70_r2"/>
    <property type="match status" value="1"/>
</dbReference>